<reference evidence="2" key="2">
    <citation type="submission" date="2021-04" db="EMBL/GenBank/DDBJ databases">
        <authorList>
            <person name="Zhang T."/>
            <person name="Zhang Y."/>
            <person name="Lu D."/>
            <person name="Zuo D."/>
            <person name="Du Z."/>
        </authorList>
    </citation>
    <scope>NUCLEOTIDE SEQUENCE</scope>
    <source>
        <strain evidence="2">JR1</strain>
    </source>
</reference>
<organism evidence="2 3">
    <name type="scientific">Carboxylicivirga sediminis</name>
    <dbReference type="NCBI Taxonomy" id="2006564"/>
    <lineage>
        <taxon>Bacteria</taxon>
        <taxon>Pseudomonadati</taxon>
        <taxon>Bacteroidota</taxon>
        <taxon>Bacteroidia</taxon>
        <taxon>Marinilabiliales</taxon>
        <taxon>Marinilabiliaceae</taxon>
        <taxon>Carboxylicivirga</taxon>
    </lineage>
</organism>
<name>A0A941IXY0_9BACT</name>
<evidence type="ECO:0000313" key="2">
    <source>
        <dbReference type="EMBL" id="MBR8537316.1"/>
    </source>
</evidence>
<feature type="signal peptide" evidence="1">
    <location>
        <begin position="1"/>
        <end position="18"/>
    </location>
</feature>
<accession>A0A941IXY0</accession>
<dbReference type="RefSeq" id="WP_212192341.1">
    <property type="nucleotide sequence ID" value="NZ_JAGTAR010000030.1"/>
</dbReference>
<reference evidence="2" key="1">
    <citation type="journal article" date="2018" name="Int. J. Syst. Evol. Microbiol.">
        <title>Carboxylicivirga sediminis sp. nov., isolated from coastal sediment.</title>
        <authorList>
            <person name="Wang F.Q."/>
            <person name="Ren L.H."/>
            <person name="Zou R.J."/>
            <person name="Sun Y.Z."/>
            <person name="Liu X.J."/>
            <person name="Jiang F."/>
            <person name="Liu L.J."/>
        </authorList>
    </citation>
    <scope>NUCLEOTIDE SEQUENCE</scope>
    <source>
        <strain evidence="2">JR1</strain>
    </source>
</reference>
<evidence type="ECO:0000313" key="3">
    <source>
        <dbReference type="Proteomes" id="UP000679220"/>
    </source>
</evidence>
<evidence type="ECO:0000256" key="1">
    <source>
        <dbReference type="SAM" id="SignalP"/>
    </source>
</evidence>
<dbReference type="Proteomes" id="UP000679220">
    <property type="component" value="Unassembled WGS sequence"/>
</dbReference>
<sequence length="324" mass="34984">MKKIRFILFIAFIASAHALFGQGQIIDFLKAGQADANTLSQAYLLPYGEMLGVNLNSGWYNSAKVHKVGGFDFTITASYTTAPNSKKSFDPQKLPLTVLEQNTPGMAPTMAGSDKESMGFHFKDDPFKETVLNVEGANADFFVSPMIQAAVGLPFHTEIMGRFMPKTTYGDFGKAGLWGLGVKHEIKEYIPFVKRVPFLEASVLAAYTDFTADLSVDEPGVGAGKLETSAGAFTSRLLLGVNVPVVSFYTGLGYGTTTSNFDLKGTFNAGDEGELTDPVALEYKTDGFDFNAGMRIRLGIFSIHGDYSIGEYAVITGGVGINFR</sequence>
<dbReference type="AlphaFoldDB" id="A0A941IXY0"/>
<keyword evidence="1" id="KW-0732">Signal</keyword>
<dbReference type="EMBL" id="JAGTAR010000030">
    <property type="protein sequence ID" value="MBR8537316.1"/>
    <property type="molecule type" value="Genomic_DNA"/>
</dbReference>
<evidence type="ECO:0008006" key="4">
    <source>
        <dbReference type="Google" id="ProtNLM"/>
    </source>
</evidence>
<protein>
    <recommendedName>
        <fullName evidence="4">Outer membrane protein beta-barrel domain-containing protein</fullName>
    </recommendedName>
</protein>
<proteinExistence type="predicted"/>
<gene>
    <name evidence="2" type="ORF">KDU71_17235</name>
</gene>
<feature type="chain" id="PRO_5037529081" description="Outer membrane protein beta-barrel domain-containing protein" evidence="1">
    <location>
        <begin position="19"/>
        <end position="324"/>
    </location>
</feature>
<dbReference type="Pfam" id="PF20230">
    <property type="entry name" value="DUF6588"/>
    <property type="match status" value="1"/>
</dbReference>
<keyword evidence="3" id="KW-1185">Reference proteome</keyword>
<dbReference type="InterPro" id="IPR046495">
    <property type="entry name" value="DUF6588"/>
</dbReference>
<comment type="caution">
    <text evidence="2">The sequence shown here is derived from an EMBL/GenBank/DDBJ whole genome shotgun (WGS) entry which is preliminary data.</text>
</comment>